<reference evidence="2 3" key="1">
    <citation type="journal article" date="2015" name="Stand. Genomic Sci.">
        <title>Genomic Encyclopedia of Bacterial and Archaeal Type Strains, Phase III: the genomes of soil and plant-associated and newly described type strains.</title>
        <authorList>
            <person name="Whitman W.B."/>
            <person name="Woyke T."/>
            <person name="Klenk H.P."/>
            <person name="Zhou Y."/>
            <person name="Lilburn T.G."/>
            <person name="Beck B.J."/>
            <person name="De Vos P."/>
            <person name="Vandamme P."/>
            <person name="Eisen J.A."/>
            <person name="Garrity G."/>
            <person name="Hugenholtz P."/>
            <person name="Kyrpides N.C."/>
        </authorList>
    </citation>
    <scope>NUCLEOTIDE SEQUENCE [LARGE SCALE GENOMIC DNA]</scope>
    <source>
        <strain evidence="2 3">CECT 8445</strain>
    </source>
</reference>
<evidence type="ECO:0008006" key="4">
    <source>
        <dbReference type="Google" id="ProtNLM"/>
    </source>
</evidence>
<dbReference type="EMBL" id="SMGI01000001">
    <property type="protein sequence ID" value="TCK69005.1"/>
    <property type="molecule type" value="Genomic_DNA"/>
</dbReference>
<keyword evidence="1" id="KW-1133">Transmembrane helix</keyword>
<keyword evidence="1" id="KW-0472">Membrane</keyword>
<dbReference type="RefSeq" id="WP_132703270.1">
    <property type="nucleotide sequence ID" value="NZ_SMGI01000001.1"/>
</dbReference>
<comment type="caution">
    <text evidence="2">The sequence shown here is derived from an EMBL/GenBank/DDBJ whole genome shotgun (WGS) entry which is preliminary data.</text>
</comment>
<name>A0A4R1KUZ5_9FLAO</name>
<feature type="transmembrane region" description="Helical" evidence="1">
    <location>
        <begin position="16"/>
        <end position="35"/>
    </location>
</feature>
<sequence>MEEQSSKQKWIKTLKFLAAYLVAAWTFLQFIDWVLNRYDISPNWVDLLLWVFVGVIPSVLIYFYNQDRINDGILKLREKIIFPLNLILLAVITYLGFGNSDLGATTKEISYTNDAGNLATQVITKEEFRVGLPIYAFEAKTQDTAFSWLQDGIQELLYQDLSQDKSISPYMSDSEGIVNKVAEARIFNEYYLDGTYEVTDSVFKIIPTIRNAKNGKILKQQTFEGKDLLNLLDDISIFTKSNIGLTENMRDFYIDLNLKDFYSNSLEAVKYNIEGDYQKAQEADSTFAISYFENAFRFIRYSFGEESEKELINKAYKYSNKLPLQKQLQIRILRHIAYEEWEIAEKLIKLQLEIDPSNETYNQLLYAVYGETKQTRAFAKHAQDRFDKNKSIDNGTNLINASLVSGNYDEIISAIKGLELIQPDNPDLFTFKLRPQLLKGDIKAAKKTQERTKLMHPQWKNFTPVFDSVIDYLSENKITVDKLEKFVGKYRYQGSEQTYDYWIEDDRLLTYVSNQQIYAPILAGDYKVILSGYITRNINHIEFLTDSIKTIYGTKNINYSYKDPSYFYYWLYDKSIEDAENALKNNELDKAELLYKQAIDKHPNHFFLKLALQHITYVKSTSEKELIQQYQNVSGNYSARRFWIENNQLYYERQGATKLRLYPISENRYISLARYSTQYTFEETESGKLASAVYTYNNETKTWSKDMENNNYLLKDD</sequence>
<feature type="transmembrane region" description="Helical" evidence="1">
    <location>
        <begin position="47"/>
        <end position="64"/>
    </location>
</feature>
<feature type="transmembrane region" description="Helical" evidence="1">
    <location>
        <begin position="80"/>
        <end position="97"/>
    </location>
</feature>
<keyword evidence="3" id="KW-1185">Reference proteome</keyword>
<gene>
    <name evidence="2" type="ORF">DFQ05_0516</name>
</gene>
<dbReference type="OrthoDB" id="1413465at2"/>
<proteinExistence type="predicted"/>
<accession>A0A4R1KUZ5</accession>
<dbReference type="Proteomes" id="UP000295714">
    <property type="component" value="Unassembled WGS sequence"/>
</dbReference>
<evidence type="ECO:0000313" key="2">
    <source>
        <dbReference type="EMBL" id="TCK69005.1"/>
    </source>
</evidence>
<keyword evidence="1" id="KW-0812">Transmembrane</keyword>
<organism evidence="2 3">
    <name type="scientific">Winogradskyella wandonensis</name>
    <dbReference type="NCBI Taxonomy" id="1442586"/>
    <lineage>
        <taxon>Bacteria</taxon>
        <taxon>Pseudomonadati</taxon>
        <taxon>Bacteroidota</taxon>
        <taxon>Flavobacteriia</taxon>
        <taxon>Flavobacteriales</taxon>
        <taxon>Flavobacteriaceae</taxon>
        <taxon>Winogradskyella</taxon>
    </lineage>
</organism>
<protein>
    <recommendedName>
        <fullName evidence="4">Tetratricopeptide repeat protein</fullName>
    </recommendedName>
</protein>
<evidence type="ECO:0000313" key="3">
    <source>
        <dbReference type="Proteomes" id="UP000295714"/>
    </source>
</evidence>
<evidence type="ECO:0000256" key="1">
    <source>
        <dbReference type="SAM" id="Phobius"/>
    </source>
</evidence>
<dbReference type="AlphaFoldDB" id="A0A4R1KUZ5"/>